<keyword evidence="1" id="KW-0472">Membrane</keyword>
<comment type="caution">
    <text evidence="2">The sequence shown here is derived from an EMBL/GenBank/DDBJ whole genome shotgun (WGS) entry which is preliminary data.</text>
</comment>
<evidence type="ECO:0000313" key="2">
    <source>
        <dbReference type="EMBL" id="NYE07940.1"/>
    </source>
</evidence>
<proteinExistence type="predicted"/>
<reference evidence="3" key="2">
    <citation type="submission" date="2020-08" db="EMBL/GenBank/DDBJ databases">
        <title>The Agave Microbiome: Exploring the role of microbial communities in plant adaptations to desert environments.</title>
        <authorList>
            <person name="Partida-Martinez L.P."/>
        </authorList>
    </citation>
    <scope>NUCLEOTIDE SEQUENCE [LARGE SCALE GENOMIC DNA]</scope>
    <source>
        <strain evidence="3">AT2.8</strain>
    </source>
</reference>
<protein>
    <submittedName>
        <fullName evidence="2">Membrane protein YesL</fullName>
    </submittedName>
</protein>
<evidence type="ECO:0000313" key="3">
    <source>
        <dbReference type="Proteomes" id="UP000548423"/>
    </source>
</evidence>
<feature type="transmembrane region" description="Helical" evidence="1">
    <location>
        <begin position="127"/>
        <end position="152"/>
    </location>
</feature>
<dbReference type="Proteomes" id="UP000548423">
    <property type="component" value="Unassembled WGS sequence"/>
</dbReference>
<gene>
    <name evidence="2" type="ORF">F4694_004781</name>
</gene>
<dbReference type="EMBL" id="JACCBX010000011">
    <property type="protein sequence ID" value="NYE07940.1"/>
    <property type="molecule type" value="Genomic_DNA"/>
</dbReference>
<feature type="transmembrane region" description="Helical" evidence="1">
    <location>
        <begin position="21"/>
        <end position="42"/>
    </location>
</feature>
<dbReference type="AlphaFoldDB" id="A0A852TGA1"/>
<feature type="transmembrane region" description="Helical" evidence="1">
    <location>
        <begin position="164"/>
        <end position="189"/>
    </location>
</feature>
<feature type="transmembrane region" description="Helical" evidence="1">
    <location>
        <begin position="195"/>
        <end position="213"/>
    </location>
</feature>
<reference evidence="3" key="1">
    <citation type="submission" date="2020-07" db="EMBL/GenBank/DDBJ databases">
        <authorList>
            <person name="Partida-Martinez L."/>
            <person name="Huntemann M."/>
            <person name="Clum A."/>
            <person name="Wang J."/>
            <person name="Palaniappan K."/>
            <person name="Ritter S."/>
            <person name="Chen I.-M."/>
            <person name="Stamatis D."/>
            <person name="Reddy T."/>
            <person name="O'Malley R."/>
            <person name="Daum C."/>
            <person name="Shapiro N."/>
            <person name="Ivanova N."/>
            <person name="Kyrpides N."/>
            <person name="Woyke T."/>
        </authorList>
    </citation>
    <scope>NUCLEOTIDE SEQUENCE [LARGE SCALE GENOMIC DNA]</scope>
    <source>
        <strain evidence="3">AT2.8</strain>
    </source>
</reference>
<feature type="transmembrane region" description="Helical" evidence="1">
    <location>
        <begin position="48"/>
        <end position="74"/>
    </location>
</feature>
<evidence type="ECO:0000256" key="1">
    <source>
        <dbReference type="SAM" id="Phobius"/>
    </source>
</evidence>
<keyword evidence="1" id="KW-0812">Transmembrane</keyword>
<organism evidence="2 3">
    <name type="scientific">Neobacillus niacini</name>
    <dbReference type="NCBI Taxonomy" id="86668"/>
    <lineage>
        <taxon>Bacteria</taxon>
        <taxon>Bacillati</taxon>
        <taxon>Bacillota</taxon>
        <taxon>Bacilli</taxon>
        <taxon>Bacillales</taxon>
        <taxon>Bacillaceae</taxon>
        <taxon>Neobacillus</taxon>
    </lineage>
</organism>
<sequence length="233" mass="27092">MYTIFGRLNPVLEWTSKLAGINLLWVLFNFPIAYLTLSLFTVKEMWQIGFLILTIAVLVPFIFFPATTAMFGIVRKWVMKEEVPIFRFFWKYYKENYKRSLVGGLIFSVLWAIVGVDYYYFQTRIHLVSYLFLFLMVWLLLITLFFFAHTVHTDTKLGQGLKNVFILSIANPIYSIGLAISSIVILYVSFTKLTFLLPFFTGGAISFLAFFAYNKVFTNIVQIQQKTSEEKSS</sequence>
<dbReference type="Pfam" id="PF04854">
    <property type="entry name" value="DUF624"/>
    <property type="match status" value="1"/>
</dbReference>
<name>A0A852TGA1_9BACI</name>
<feature type="transmembrane region" description="Helical" evidence="1">
    <location>
        <begin position="101"/>
        <end position="121"/>
    </location>
</feature>
<accession>A0A852TGA1</accession>
<dbReference type="InterPro" id="IPR006938">
    <property type="entry name" value="DUF624"/>
</dbReference>
<keyword evidence="1" id="KW-1133">Transmembrane helix</keyword>